<evidence type="ECO:0000313" key="8">
    <source>
        <dbReference type="EMBL" id="ACU93859.1"/>
    </source>
</evidence>
<dbReference type="InterPro" id="IPR052027">
    <property type="entry name" value="PspC"/>
</dbReference>
<evidence type="ECO:0000313" key="9">
    <source>
        <dbReference type="Proteomes" id="UP000000954"/>
    </source>
</evidence>
<dbReference type="Proteomes" id="UP000000954">
    <property type="component" value="Chromosome"/>
</dbReference>
<dbReference type="PANTHER" id="PTHR33885:SF3">
    <property type="entry name" value="PHAGE SHOCK PROTEIN C"/>
    <property type="match status" value="1"/>
</dbReference>
<dbReference type="RefSeq" id="WP_012802548.1">
    <property type="nucleotide sequence ID" value="NC_013170.1"/>
</dbReference>
<evidence type="ECO:0000256" key="3">
    <source>
        <dbReference type="ARBA" id="ARBA00022692"/>
    </source>
</evidence>
<dbReference type="AlphaFoldDB" id="C7MLQ3"/>
<dbReference type="PANTHER" id="PTHR33885">
    <property type="entry name" value="PHAGE SHOCK PROTEIN C"/>
    <property type="match status" value="1"/>
</dbReference>
<evidence type="ECO:0000256" key="6">
    <source>
        <dbReference type="SAM" id="Phobius"/>
    </source>
</evidence>
<evidence type="ECO:0000256" key="5">
    <source>
        <dbReference type="ARBA" id="ARBA00023136"/>
    </source>
</evidence>
<accession>C7MLQ3</accession>
<dbReference type="eggNOG" id="COG1983">
    <property type="taxonomic scope" value="Bacteria"/>
</dbReference>
<dbReference type="EMBL" id="CP001682">
    <property type="protein sequence ID" value="ACU93859.1"/>
    <property type="molecule type" value="Genomic_DNA"/>
</dbReference>
<keyword evidence="4 6" id="KW-1133">Transmembrane helix</keyword>
<keyword evidence="9" id="KW-1185">Reference proteome</keyword>
<keyword evidence="2" id="KW-1003">Cell membrane</keyword>
<reference evidence="8 9" key="1">
    <citation type="journal article" date="2009" name="Stand. Genomic Sci.">
        <title>Complete genome sequence of Cryptobacterium curtum type strain (12-3).</title>
        <authorList>
            <person name="Mavrommatis K."/>
            <person name="Pukall R."/>
            <person name="Rohde C."/>
            <person name="Chen F."/>
            <person name="Sims D."/>
            <person name="Brettin T."/>
            <person name="Kuske C."/>
            <person name="Detter J.C."/>
            <person name="Han C."/>
            <person name="Lapidus A."/>
            <person name="Copeland A."/>
            <person name="Glavina Del Rio T."/>
            <person name="Nolan M."/>
            <person name="Lucas S."/>
            <person name="Tice H."/>
            <person name="Cheng J.F."/>
            <person name="Bruce D."/>
            <person name="Goodwin L."/>
            <person name="Pitluck S."/>
            <person name="Ovchinnikova G."/>
            <person name="Pati A."/>
            <person name="Ivanova N."/>
            <person name="Chen A."/>
            <person name="Palaniappan K."/>
            <person name="Chain P."/>
            <person name="D'haeseleer P."/>
            <person name="Goker M."/>
            <person name="Bristow J."/>
            <person name="Eisen J.A."/>
            <person name="Markowitz V."/>
            <person name="Hugenholtz P."/>
            <person name="Rohde M."/>
            <person name="Klenk H.P."/>
            <person name="Kyrpides N.C."/>
        </authorList>
    </citation>
    <scope>NUCLEOTIDE SEQUENCE [LARGE SCALE GENOMIC DNA]</scope>
    <source>
        <strain evidence="9">ATCC 700683 / DSM 15641 / 12-3</strain>
    </source>
</reference>
<comment type="subcellular location">
    <subcellularLocation>
        <location evidence="1">Cell membrane</location>
        <topology evidence="1">Single-pass membrane protein</topology>
    </subcellularLocation>
</comment>
<feature type="transmembrane region" description="Helical" evidence="6">
    <location>
        <begin position="12"/>
        <end position="31"/>
    </location>
</feature>
<gene>
    <name evidence="8" type="ordered locus">Ccur_01260</name>
</gene>
<organism evidence="8 9">
    <name type="scientific">Cryptobacterium curtum (strain ATCC 700683 / DSM 15641 / CCUG 43107 / 12-3)</name>
    <dbReference type="NCBI Taxonomy" id="469378"/>
    <lineage>
        <taxon>Bacteria</taxon>
        <taxon>Bacillati</taxon>
        <taxon>Actinomycetota</taxon>
        <taxon>Coriobacteriia</taxon>
        <taxon>Eggerthellales</taxon>
        <taxon>Eggerthellaceae</taxon>
        <taxon>Cryptobacterium</taxon>
    </lineage>
</organism>
<dbReference type="Pfam" id="PF04024">
    <property type="entry name" value="PspC"/>
    <property type="match status" value="1"/>
</dbReference>
<sequence>MKKFSRYTPAARVGIVVGVALVAIGVIGLVVDRASVVLWWTAIDAVCIVFDALFPVSLVALIVYLIWAYRKEALVAQGPRPTNLVRSSVDWRIAGVCGGLARWWAIDSLTVRIIVLLLFVASPALTVFIYLILTLILPRA</sequence>
<evidence type="ECO:0000256" key="1">
    <source>
        <dbReference type="ARBA" id="ARBA00004162"/>
    </source>
</evidence>
<evidence type="ECO:0000256" key="4">
    <source>
        <dbReference type="ARBA" id="ARBA00022989"/>
    </source>
</evidence>
<dbReference type="STRING" id="469378.Ccur_01260"/>
<evidence type="ECO:0000256" key="2">
    <source>
        <dbReference type="ARBA" id="ARBA00022475"/>
    </source>
</evidence>
<dbReference type="GO" id="GO:0005886">
    <property type="term" value="C:plasma membrane"/>
    <property type="evidence" value="ECO:0007669"/>
    <property type="project" value="UniProtKB-SubCell"/>
</dbReference>
<keyword evidence="3 6" id="KW-0812">Transmembrane</keyword>
<dbReference type="OrthoDB" id="7359894at2"/>
<dbReference type="KEGG" id="ccu:Ccur_01260"/>
<dbReference type="HOGENOM" id="CLU_1831833_0_0_11"/>
<feature type="domain" description="Phage shock protein PspC N-terminal" evidence="7">
    <location>
        <begin position="83"/>
        <end position="139"/>
    </location>
</feature>
<keyword evidence="5 6" id="KW-0472">Membrane</keyword>
<feature type="transmembrane region" description="Helical" evidence="6">
    <location>
        <begin position="37"/>
        <end position="68"/>
    </location>
</feature>
<feature type="transmembrane region" description="Helical" evidence="6">
    <location>
        <begin position="112"/>
        <end position="137"/>
    </location>
</feature>
<protein>
    <submittedName>
        <fullName evidence="8">Putative stress-responsive transcriptional regulator</fullName>
    </submittedName>
</protein>
<evidence type="ECO:0000259" key="7">
    <source>
        <dbReference type="Pfam" id="PF04024"/>
    </source>
</evidence>
<proteinExistence type="predicted"/>
<dbReference type="InterPro" id="IPR007168">
    <property type="entry name" value="Phageshock_PspC_N"/>
</dbReference>
<name>C7MLQ3_CRYCD</name>